<dbReference type="PANTHER" id="PTHR10732">
    <property type="entry name" value="40S RIBOSOMAL PROTEIN S17"/>
    <property type="match status" value="1"/>
</dbReference>
<reference evidence="5 6" key="1">
    <citation type="journal article" date="2016" name="Sci. Rep.">
        <title>Metabolic traits of an uncultured archaeal lineage -MSBL1- from brine pools of the Red Sea.</title>
        <authorList>
            <person name="Mwirichia R."/>
            <person name="Alam I."/>
            <person name="Rashid M."/>
            <person name="Vinu M."/>
            <person name="Ba-Alawi W."/>
            <person name="Anthony Kamau A."/>
            <person name="Kamanda Ngugi D."/>
            <person name="Goker M."/>
            <person name="Klenk H.P."/>
            <person name="Bajic V."/>
            <person name="Stingl U."/>
        </authorList>
    </citation>
    <scope>NUCLEOTIDE SEQUENCE [LARGE SCALE GENOMIC DNA]</scope>
    <source>
        <strain evidence="5">SCGC-AAA382K21</strain>
    </source>
</reference>
<evidence type="ECO:0000256" key="2">
    <source>
        <dbReference type="ARBA" id="ARBA00022980"/>
    </source>
</evidence>
<dbReference type="Gene3D" id="1.10.60.20">
    <property type="entry name" value="Ribosomal protein S17e-like"/>
    <property type="match status" value="1"/>
</dbReference>
<evidence type="ECO:0000313" key="5">
    <source>
        <dbReference type="EMBL" id="KXB06618.1"/>
    </source>
</evidence>
<dbReference type="NCBIfam" id="NF002242">
    <property type="entry name" value="PRK01151.1"/>
    <property type="match status" value="1"/>
</dbReference>
<gene>
    <name evidence="4" type="primary">rps17e</name>
    <name evidence="5" type="ORF">AKJ54_01240</name>
</gene>
<dbReference type="GO" id="GO:0005840">
    <property type="term" value="C:ribosome"/>
    <property type="evidence" value="ECO:0007669"/>
    <property type="project" value="UniProtKB-KW"/>
</dbReference>
<organism evidence="5 6">
    <name type="scientific">candidate division MSBL1 archaeon SCGC-AAA382K21</name>
    <dbReference type="NCBI Taxonomy" id="1698283"/>
    <lineage>
        <taxon>Archaea</taxon>
        <taxon>Methanobacteriati</taxon>
        <taxon>Methanobacteriota</taxon>
        <taxon>candidate division MSBL1</taxon>
    </lineage>
</organism>
<dbReference type="Proteomes" id="UP000070504">
    <property type="component" value="Unassembled WGS sequence"/>
</dbReference>
<evidence type="ECO:0000256" key="3">
    <source>
        <dbReference type="ARBA" id="ARBA00023274"/>
    </source>
</evidence>
<dbReference type="Pfam" id="PF00833">
    <property type="entry name" value="Ribosomal_S17e"/>
    <property type="match status" value="1"/>
</dbReference>
<dbReference type="GO" id="GO:0006412">
    <property type="term" value="P:translation"/>
    <property type="evidence" value="ECO:0007669"/>
    <property type="project" value="UniProtKB-UniRule"/>
</dbReference>
<dbReference type="InterPro" id="IPR001210">
    <property type="entry name" value="Ribosomal_eS17"/>
</dbReference>
<keyword evidence="3 4" id="KW-0687">Ribonucleoprotein</keyword>
<evidence type="ECO:0000256" key="1">
    <source>
        <dbReference type="ARBA" id="ARBA00010444"/>
    </source>
</evidence>
<dbReference type="PANTHER" id="PTHR10732:SF0">
    <property type="entry name" value="40S RIBOSOMAL PROTEIN S17"/>
    <property type="match status" value="1"/>
</dbReference>
<evidence type="ECO:0000313" key="6">
    <source>
        <dbReference type="Proteomes" id="UP000070504"/>
    </source>
</evidence>
<protein>
    <recommendedName>
        <fullName evidence="4">Small ribosomal subunit protein eS17</fullName>
    </recommendedName>
</protein>
<evidence type="ECO:0000256" key="4">
    <source>
        <dbReference type="HAMAP-Rule" id="MF_00511"/>
    </source>
</evidence>
<dbReference type="EMBL" id="LHYH01000033">
    <property type="protein sequence ID" value="KXB06618.1"/>
    <property type="molecule type" value="Genomic_DNA"/>
</dbReference>
<sequence>MGRVRPTHIKRAAEKLMDSYSDRFSDNFEKNKKNLENLINTDSKKVKNRVAGYITSTLSSKERS</sequence>
<proteinExistence type="inferred from homology"/>
<dbReference type="GO" id="GO:0003735">
    <property type="term" value="F:structural constituent of ribosome"/>
    <property type="evidence" value="ECO:0007669"/>
    <property type="project" value="InterPro"/>
</dbReference>
<dbReference type="GO" id="GO:1990904">
    <property type="term" value="C:ribonucleoprotein complex"/>
    <property type="evidence" value="ECO:0007669"/>
    <property type="project" value="UniProtKB-KW"/>
</dbReference>
<dbReference type="SUPFAM" id="SSF116820">
    <property type="entry name" value="Rps17e-like"/>
    <property type="match status" value="1"/>
</dbReference>
<keyword evidence="2 4" id="KW-0689">Ribosomal protein</keyword>
<dbReference type="AlphaFoldDB" id="A0A133VJI2"/>
<name>A0A133VJI2_9EURY</name>
<accession>A0A133VJI2</accession>
<comment type="similarity">
    <text evidence="1 4">Belongs to the eukaryotic ribosomal protein eS17 family.</text>
</comment>
<keyword evidence="6" id="KW-1185">Reference proteome</keyword>
<comment type="caution">
    <text evidence="5">The sequence shown here is derived from an EMBL/GenBank/DDBJ whole genome shotgun (WGS) entry which is preliminary data.</text>
</comment>
<dbReference type="HAMAP" id="MF_00511">
    <property type="entry name" value="Ribosomal_eS17"/>
    <property type="match status" value="1"/>
</dbReference>
<dbReference type="InterPro" id="IPR036401">
    <property type="entry name" value="Ribosomal_eS17_sf"/>
</dbReference>